<evidence type="ECO:0000313" key="8">
    <source>
        <dbReference type="Proteomes" id="UP001202031"/>
    </source>
</evidence>
<dbReference type="InterPro" id="IPR015422">
    <property type="entry name" value="PyrdxlP-dep_Trfase_small"/>
</dbReference>
<dbReference type="SUPFAM" id="SSF53383">
    <property type="entry name" value="PLP-dependent transferases"/>
    <property type="match status" value="1"/>
</dbReference>
<dbReference type="EMBL" id="JAMGSI010000001">
    <property type="protein sequence ID" value="MCL6656812.1"/>
    <property type="molecule type" value="Genomic_DNA"/>
</dbReference>
<dbReference type="PANTHER" id="PTHR43525">
    <property type="entry name" value="PROTEIN MALY"/>
    <property type="match status" value="1"/>
</dbReference>
<dbReference type="InterPro" id="IPR015424">
    <property type="entry name" value="PyrdxlP-dep_Trfase"/>
</dbReference>
<evidence type="ECO:0000256" key="4">
    <source>
        <dbReference type="ARBA" id="ARBA00023239"/>
    </source>
</evidence>
<dbReference type="Gene3D" id="3.90.1150.10">
    <property type="entry name" value="Aspartate Aminotransferase, domain 1"/>
    <property type="match status" value="1"/>
</dbReference>
<evidence type="ECO:0000256" key="3">
    <source>
        <dbReference type="ARBA" id="ARBA00022898"/>
    </source>
</evidence>
<dbReference type="CDD" id="cd00609">
    <property type="entry name" value="AAT_like"/>
    <property type="match status" value="1"/>
</dbReference>
<dbReference type="InterPro" id="IPR004839">
    <property type="entry name" value="Aminotransferase_I/II_large"/>
</dbReference>
<reference evidence="7 8" key="1">
    <citation type="submission" date="2022-03" db="EMBL/GenBank/DDBJ databases">
        <title>Taxonomic description of new species and reclassification of some bacterial strains.</title>
        <authorList>
            <person name="Ndongo S."/>
        </authorList>
    </citation>
    <scope>NUCLEOTIDE SEQUENCE [LARGE SCALE GENOMIC DNA]</scope>
    <source>
        <strain evidence="7 8">Marseille-P6666</strain>
    </source>
</reference>
<dbReference type="EC" id="4.4.1.13" evidence="2"/>
<keyword evidence="7" id="KW-0808">Transferase</keyword>
<name>A0ABT0R7C0_9BACT</name>
<dbReference type="Pfam" id="PF00155">
    <property type="entry name" value="Aminotran_1_2"/>
    <property type="match status" value="1"/>
</dbReference>
<evidence type="ECO:0000256" key="1">
    <source>
        <dbReference type="ARBA" id="ARBA00001933"/>
    </source>
</evidence>
<keyword evidence="3" id="KW-0663">Pyridoxal phosphate</keyword>
<evidence type="ECO:0000256" key="2">
    <source>
        <dbReference type="ARBA" id="ARBA00012224"/>
    </source>
</evidence>
<protein>
    <recommendedName>
        <fullName evidence="2">cysteine-S-conjugate beta-lyase</fullName>
        <ecNumber evidence="2">4.4.1.13</ecNumber>
    </recommendedName>
</protein>
<dbReference type="PANTHER" id="PTHR43525:SF1">
    <property type="entry name" value="PROTEIN MALY"/>
    <property type="match status" value="1"/>
</dbReference>
<keyword evidence="4" id="KW-0456">Lyase</keyword>
<dbReference type="InterPro" id="IPR015421">
    <property type="entry name" value="PyrdxlP-dep_Trfase_major"/>
</dbReference>
<evidence type="ECO:0000256" key="5">
    <source>
        <dbReference type="ARBA" id="ARBA00037974"/>
    </source>
</evidence>
<dbReference type="InterPro" id="IPR051798">
    <property type="entry name" value="Class-II_PLP-Dep_Aminotrans"/>
</dbReference>
<proteinExistence type="inferred from homology"/>
<feature type="domain" description="Aminotransferase class I/classII large" evidence="6">
    <location>
        <begin position="38"/>
        <end position="391"/>
    </location>
</feature>
<dbReference type="GO" id="GO:0008483">
    <property type="term" value="F:transaminase activity"/>
    <property type="evidence" value="ECO:0007669"/>
    <property type="project" value="UniProtKB-KW"/>
</dbReference>
<evidence type="ECO:0000313" key="7">
    <source>
        <dbReference type="EMBL" id="MCL6656812.1"/>
    </source>
</evidence>
<dbReference type="InterPro" id="IPR027619">
    <property type="entry name" value="C-S_lyase_PatB-like"/>
</dbReference>
<dbReference type="Gene3D" id="3.40.640.10">
    <property type="entry name" value="Type I PLP-dependent aspartate aminotransferase-like (Major domain)"/>
    <property type="match status" value="1"/>
</dbReference>
<sequence>MPAQTDHSMQYDFDEIIDRRGTGALKYEALLPRWGRDDLIPLWVADMDFKTPPFIMEAIRRRCEHEILGYTVKPRAFFDAIRNWVGRRHGWEVRASEIGFAPGIVPGISSAIQCFTEPGDKIMIQPPVYHPFAMIIRENGREIVNNPLLLENGRYRMDVDHMREAVRGCRMFILCNPHNPGGRVWSPEELRRVAEICAESGTLVVSDEIHADLALPGHRHTVFATVSEQARMNSVTYMAPSKAFNVPGLGSSYLICQNPALFGKYQSFVSGRELAEGHVFAYEGFISAYSGPEGEEWLKQALDYIQENIRYIDRELRRRMPKIKAMLPDASYLVFLDCRELNLPQKELAEFFVDGARLALNDGSIFGKEGEGFMRLNAGCPRSILERALNQLEAAYKNRGFHQHQA</sequence>
<dbReference type="Proteomes" id="UP001202031">
    <property type="component" value="Unassembled WGS sequence"/>
</dbReference>
<gene>
    <name evidence="7" type="ORF">M8N44_05700</name>
</gene>
<keyword evidence="8" id="KW-1185">Reference proteome</keyword>
<dbReference type="NCBIfam" id="TIGR04350">
    <property type="entry name" value="C_S_lyase_PatB"/>
    <property type="match status" value="1"/>
</dbReference>
<comment type="caution">
    <text evidence="7">The sequence shown here is derived from an EMBL/GenBank/DDBJ whole genome shotgun (WGS) entry which is preliminary data.</text>
</comment>
<comment type="cofactor">
    <cofactor evidence="1">
        <name>pyridoxal 5'-phosphate</name>
        <dbReference type="ChEBI" id="CHEBI:597326"/>
    </cofactor>
</comment>
<comment type="similarity">
    <text evidence="5">Belongs to the class-II pyridoxal-phosphate-dependent aminotransferase family. MalY/PatB cystathionine beta-lyase subfamily.</text>
</comment>
<evidence type="ECO:0000259" key="6">
    <source>
        <dbReference type="Pfam" id="PF00155"/>
    </source>
</evidence>
<accession>A0ABT0R7C0</accession>
<organism evidence="7 8">
    <name type="scientific">Akkermansia massiliensis</name>
    <dbReference type="NCBI Taxonomy" id="2927224"/>
    <lineage>
        <taxon>Bacteria</taxon>
        <taxon>Pseudomonadati</taxon>
        <taxon>Verrucomicrobiota</taxon>
        <taxon>Verrucomicrobiia</taxon>
        <taxon>Verrucomicrobiales</taxon>
        <taxon>Akkermansiaceae</taxon>
        <taxon>Akkermansia</taxon>
    </lineage>
</organism>
<keyword evidence="7" id="KW-0032">Aminotransferase</keyword>